<dbReference type="PANTHER" id="PTHR43752:SF2">
    <property type="entry name" value="BNR_ASP-BOX REPEAT FAMILY PROTEIN"/>
    <property type="match status" value="1"/>
</dbReference>
<organism evidence="3 4">
    <name type="scientific">Lignipirellula cremea</name>
    <dbReference type="NCBI Taxonomy" id="2528010"/>
    <lineage>
        <taxon>Bacteria</taxon>
        <taxon>Pseudomonadati</taxon>
        <taxon>Planctomycetota</taxon>
        <taxon>Planctomycetia</taxon>
        <taxon>Pirellulales</taxon>
        <taxon>Pirellulaceae</taxon>
        <taxon>Lignipirellula</taxon>
    </lineage>
</organism>
<name>A0A518DLJ3_9BACT</name>
<proteinExistence type="predicted"/>
<feature type="domain" description="Sialidase" evidence="2">
    <location>
        <begin position="69"/>
        <end position="365"/>
    </location>
</feature>
<dbReference type="EMBL" id="CP036433">
    <property type="protein sequence ID" value="QDU92710.1"/>
    <property type="molecule type" value="Genomic_DNA"/>
</dbReference>
<reference evidence="3 4" key="1">
    <citation type="submission" date="2019-02" db="EMBL/GenBank/DDBJ databases">
        <title>Deep-cultivation of Planctomycetes and their phenomic and genomic characterization uncovers novel biology.</title>
        <authorList>
            <person name="Wiegand S."/>
            <person name="Jogler M."/>
            <person name="Boedeker C."/>
            <person name="Pinto D."/>
            <person name="Vollmers J."/>
            <person name="Rivas-Marin E."/>
            <person name="Kohn T."/>
            <person name="Peeters S.H."/>
            <person name="Heuer A."/>
            <person name="Rast P."/>
            <person name="Oberbeckmann S."/>
            <person name="Bunk B."/>
            <person name="Jeske O."/>
            <person name="Meyerdierks A."/>
            <person name="Storesund J.E."/>
            <person name="Kallscheuer N."/>
            <person name="Luecker S."/>
            <person name="Lage O.M."/>
            <person name="Pohl T."/>
            <person name="Merkel B.J."/>
            <person name="Hornburger P."/>
            <person name="Mueller R.-W."/>
            <person name="Bruemmer F."/>
            <person name="Labrenz M."/>
            <person name="Spormann A.M."/>
            <person name="Op den Camp H."/>
            <person name="Overmann J."/>
            <person name="Amann R."/>
            <person name="Jetten M.S.M."/>
            <person name="Mascher T."/>
            <person name="Medema M.H."/>
            <person name="Devos D.P."/>
            <person name="Kaster A.-K."/>
            <person name="Ovreas L."/>
            <person name="Rohde M."/>
            <person name="Galperin M.Y."/>
            <person name="Jogler C."/>
        </authorList>
    </citation>
    <scope>NUCLEOTIDE SEQUENCE [LARGE SCALE GENOMIC DNA]</scope>
    <source>
        <strain evidence="3 4">Pla85_3_4</strain>
    </source>
</reference>
<dbReference type="AlphaFoldDB" id="A0A518DLJ3"/>
<dbReference type="Proteomes" id="UP000317648">
    <property type="component" value="Chromosome"/>
</dbReference>
<gene>
    <name evidence="3" type="ORF">Pla8534_04580</name>
</gene>
<sequence length="423" mass="46701" precursor="true">MRIPLARLSRFFLACLSMACLGSVCFAAEPALPDLALQPPQLLQELDPQHVRSSRGSQGVASIERAASGRLWAAWYADKGKRGVESPSSYVVLATSDDDGQSWKEVQAIQAGKRVRTYDPCLWHDPQGRLWLFWAQSAGMQDGRMGVWAIVTENAASATPDWSAPRRLANGVMMNKPTVLKNGDWLLPVGFWRDNTNVPNIPFDEEHLAPYTRAMLSHDLGEERGSNVVRSTDQGKTFHFLGQVRIPGTRVDEHMLVERKDGSLWMLVRNTGGIAESVSTDGGRTWSAGSVALAGKTFANKRFFLRRLASGAMLLVRNDAADGARTHLKAFLSDDDGKSWQGGLLLDERESSYPDGVQAKSGSIYLIYDHQRYTLNRAGKRGVGSVQMAVIHEEDIRAGRIINDQSRLRTTISQLQPASVPQE</sequence>
<evidence type="ECO:0000313" key="4">
    <source>
        <dbReference type="Proteomes" id="UP000317648"/>
    </source>
</evidence>
<feature type="chain" id="PRO_5022205118" evidence="1">
    <location>
        <begin position="28"/>
        <end position="423"/>
    </location>
</feature>
<dbReference type="Gene3D" id="2.120.10.10">
    <property type="match status" value="1"/>
</dbReference>
<evidence type="ECO:0000313" key="3">
    <source>
        <dbReference type="EMBL" id="QDU92710.1"/>
    </source>
</evidence>
<keyword evidence="1" id="KW-0732">Signal</keyword>
<dbReference type="Pfam" id="PF13088">
    <property type="entry name" value="BNR_2"/>
    <property type="match status" value="1"/>
</dbReference>
<keyword evidence="4" id="KW-1185">Reference proteome</keyword>
<dbReference type="PANTHER" id="PTHR43752">
    <property type="entry name" value="BNR/ASP-BOX REPEAT FAMILY PROTEIN"/>
    <property type="match status" value="1"/>
</dbReference>
<dbReference type="CDD" id="cd15482">
    <property type="entry name" value="Sialidase_non-viral"/>
    <property type="match status" value="1"/>
</dbReference>
<dbReference type="InterPro" id="IPR011040">
    <property type="entry name" value="Sialidase"/>
</dbReference>
<evidence type="ECO:0000259" key="2">
    <source>
        <dbReference type="Pfam" id="PF13088"/>
    </source>
</evidence>
<feature type="signal peptide" evidence="1">
    <location>
        <begin position="1"/>
        <end position="27"/>
    </location>
</feature>
<dbReference type="KEGG" id="lcre:Pla8534_04580"/>
<accession>A0A518DLJ3</accession>
<dbReference type="SUPFAM" id="SSF50939">
    <property type="entry name" value="Sialidases"/>
    <property type="match status" value="1"/>
</dbReference>
<protein>
    <submittedName>
        <fullName evidence="3">BNR/Asp-box repeat protein</fullName>
    </submittedName>
</protein>
<evidence type="ECO:0000256" key="1">
    <source>
        <dbReference type="SAM" id="SignalP"/>
    </source>
</evidence>
<dbReference type="InterPro" id="IPR036278">
    <property type="entry name" value="Sialidase_sf"/>
</dbReference>